<proteinExistence type="predicted"/>
<protein>
    <submittedName>
        <fullName evidence="1">DSF synthase</fullName>
    </submittedName>
</protein>
<dbReference type="EMBL" id="SNYR01000002">
    <property type="protein sequence ID" value="TDQ63704.1"/>
    <property type="molecule type" value="Genomic_DNA"/>
</dbReference>
<dbReference type="InterPro" id="IPR029045">
    <property type="entry name" value="ClpP/crotonase-like_dom_sf"/>
</dbReference>
<dbReference type="SUPFAM" id="SSF52096">
    <property type="entry name" value="ClpP/crotonase"/>
    <property type="match status" value="1"/>
</dbReference>
<dbReference type="PANTHER" id="PTHR11941:SF54">
    <property type="entry name" value="ENOYL-COA HYDRATASE, MITOCHONDRIAL"/>
    <property type="match status" value="1"/>
</dbReference>
<dbReference type="Gene3D" id="6.20.390.30">
    <property type="match status" value="1"/>
</dbReference>
<dbReference type="Gene3D" id="3.90.226.10">
    <property type="entry name" value="2-enoyl-CoA Hydratase, Chain A, domain 1"/>
    <property type="match status" value="1"/>
</dbReference>
<name>A0A4V3DAT3_9HYPH</name>
<comment type="caution">
    <text evidence="1">The sequence shown here is derived from an EMBL/GenBank/DDBJ whole genome shotgun (WGS) entry which is preliminary data.</text>
</comment>
<dbReference type="RefSeq" id="WP_133572370.1">
    <property type="nucleotide sequence ID" value="NZ_SNYR01000002.1"/>
</dbReference>
<dbReference type="GO" id="GO:0003824">
    <property type="term" value="F:catalytic activity"/>
    <property type="evidence" value="ECO:0007669"/>
    <property type="project" value="UniProtKB-ARBA"/>
</dbReference>
<reference evidence="1 2" key="1">
    <citation type="submission" date="2019-03" db="EMBL/GenBank/DDBJ databases">
        <title>Genomic Encyclopedia of Type Strains, Phase III (KMG-III): the genomes of soil and plant-associated and newly described type strains.</title>
        <authorList>
            <person name="Whitman W."/>
        </authorList>
    </citation>
    <scope>NUCLEOTIDE SEQUENCE [LARGE SCALE GENOMIC DNA]</scope>
    <source>
        <strain evidence="1 2">CGMCC 1.7002</strain>
    </source>
</reference>
<keyword evidence="2" id="KW-1185">Reference proteome</keyword>
<dbReference type="Proteomes" id="UP000295391">
    <property type="component" value="Unassembled WGS sequence"/>
</dbReference>
<evidence type="ECO:0000313" key="2">
    <source>
        <dbReference type="Proteomes" id="UP000295391"/>
    </source>
</evidence>
<accession>A0A4V3DAT3</accession>
<sequence length="317" mass="35327">MPENAVLNLQSADFAGTQNPKNENTVLAPRQAASTKLSDKFWPELGQLENAFDISHGTLWSFMNFEGRAAYNPNLLNDFHGWHRNIHALKEEMGEHFKFVVLGSRHPDFFCLGGDLDYFANCINTKDREALYAYGRSCVEILHKNWRSIDSEVLTIGMVQGDALGGGFESLLSFDYICAEKGAKFGFPEQMFGLFPGMGALTFLGRSLGFAKAEQLVRTGRTLSAEELYEMGVVHILAEKGEGLKTVQRFIAKNEHKHAALCTYRKAAKRANPIPFEELDDVVSLWADAGMRISPKELKVMQRLVAAQTKKTSPAAE</sequence>
<dbReference type="OrthoDB" id="9802362at2"/>
<organism evidence="1 2">
    <name type="scientific">Maritalea mobilis</name>
    <dbReference type="NCBI Taxonomy" id="483324"/>
    <lineage>
        <taxon>Bacteria</taxon>
        <taxon>Pseudomonadati</taxon>
        <taxon>Pseudomonadota</taxon>
        <taxon>Alphaproteobacteria</taxon>
        <taxon>Hyphomicrobiales</taxon>
        <taxon>Devosiaceae</taxon>
        <taxon>Maritalea</taxon>
    </lineage>
</organism>
<dbReference type="NCBIfam" id="NF006452">
    <property type="entry name" value="PRK08788.1"/>
    <property type="match status" value="1"/>
</dbReference>
<dbReference type="InterPro" id="IPR001753">
    <property type="entry name" value="Enoyl-CoA_hydra/iso"/>
</dbReference>
<gene>
    <name evidence="1" type="ORF">ATL17_1712</name>
</gene>
<dbReference type="Pfam" id="PF00378">
    <property type="entry name" value="ECH_1"/>
    <property type="match status" value="1"/>
</dbReference>
<dbReference type="AlphaFoldDB" id="A0A4V3DAT3"/>
<dbReference type="CDD" id="cd06558">
    <property type="entry name" value="crotonase-like"/>
    <property type="match status" value="1"/>
</dbReference>
<dbReference type="PANTHER" id="PTHR11941">
    <property type="entry name" value="ENOYL-COA HYDRATASE-RELATED"/>
    <property type="match status" value="1"/>
</dbReference>
<dbReference type="GO" id="GO:0006635">
    <property type="term" value="P:fatty acid beta-oxidation"/>
    <property type="evidence" value="ECO:0007669"/>
    <property type="project" value="TreeGrafter"/>
</dbReference>
<evidence type="ECO:0000313" key="1">
    <source>
        <dbReference type="EMBL" id="TDQ63704.1"/>
    </source>
</evidence>